<dbReference type="Proteomes" id="UP000071561">
    <property type="component" value="Chromosome"/>
</dbReference>
<dbReference type="RefSeq" id="WP_068395662.1">
    <property type="nucleotide sequence ID" value="NZ_CP014504.1"/>
</dbReference>
<keyword evidence="2" id="KW-1185">Reference proteome</keyword>
<name>A0A127V7Y4_9SPHI</name>
<dbReference type="PATRIC" id="fig|188932.3.peg.401"/>
<organism evidence="1 2">
    <name type="scientific">Pedobacter cryoconitis</name>
    <dbReference type="NCBI Taxonomy" id="188932"/>
    <lineage>
        <taxon>Bacteria</taxon>
        <taxon>Pseudomonadati</taxon>
        <taxon>Bacteroidota</taxon>
        <taxon>Sphingobacteriia</taxon>
        <taxon>Sphingobacteriales</taxon>
        <taxon>Sphingobacteriaceae</taxon>
        <taxon>Pedobacter</taxon>
    </lineage>
</organism>
<gene>
    <name evidence="1" type="ORF">AY601_0393</name>
</gene>
<proteinExistence type="predicted"/>
<protein>
    <recommendedName>
        <fullName evidence="3">Lipocalin-like protein</fullName>
    </recommendedName>
</protein>
<evidence type="ECO:0000313" key="2">
    <source>
        <dbReference type="Proteomes" id="UP000071561"/>
    </source>
</evidence>
<dbReference type="AlphaFoldDB" id="A0A127V7Y4"/>
<dbReference type="KEGG" id="pcm:AY601_0393"/>
<sequence length="130" mass="14904">MDNKEQINTQIIGKWKAISDKYVFNDKKGNTIHPDQINTELDIIIGLDGVNFKANENDTFPSKATYEILREGSESYLIQSFGKETEVYKLNVSGDQMIWTTEPEGIQFNKDGKWHSSPHTIYTIEFARIA</sequence>
<dbReference type="OrthoDB" id="764084at2"/>
<evidence type="ECO:0008006" key="3">
    <source>
        <dbReference type="Google" id="ProtNLM"/>
    </source>
</evidence>
<dbReference type="EMBL" id="CP014504">
    <property type="protein sequence ID" value="AMP97355.1"/>
    <property type="molecule type" value="Genomic_DNA"/>
</dbReference>
<accession>A0A127V7Y4</accession>
<reference evidence="1 2" key="1">
    <citation type="submission" date="2016-03" db="EMBL/GenBank/DDBJ databases">
        <title>Complete genome sequence of Pedobacter cryoconitis PAMC 27485.</title>
        <authorList>
            <person name="Lee J."/>
            <person name="Kim O.-S."/>
        </authorList>
    </citation>
    <scope>NUCLEOTIDE SEQUENCE [LARGE SCALE GENOMIC DNA]</scope>
    <source>
        <strain evidence="1 2">PAMC 27485</strain>
    </source>
</reference>
<evidence type="ECO:0000313" key="1">
    <source>
        <dbReference type="EMBL" id="AMP97355.1"/>
    </source>
</evidence>